<dbReference type="SUPFAM" id="SSF81923">
    <property type="entry name" value="Double Clp-N motif"/>
    <property type="match status" value="1"/>
</dbReference>
<dbReference type="AlphaFoldDB" id="A0A375I4D3"/>
<dbReference type="Pfam" id="PF02861">
    <property type="entry name" value="Clp_N"/>
    <property type="match status" value="1"/>
</dbReference>
<dbReference type="Gene3D" id="1.10.1780.10">
    <property type="entry name" value="Clp, N-terminal domain"/>
    <property type="match status" value="1"/>
</dbReference>
<dbReference type="InterPro" id="IPR044217">
    <property type="entry name" value="CLPT1/2"/>
</dbReference>
<feature type="domain" description="Clp R" evidence="2">
    <location>
        <begin position="1"/>
        <end position="135"/>
    </location>
</feature>
<proteinExistence type="predicted"/>
<dbReference type="InterPro" id="IPR004176">
    <property type="entry name" value="Clp_R_N"/>
</dbReference>
<dbReference type="PANTHER" id="PTHR47016:SF5">
    <property type="entry name" value="CLP DOMAIN SUPERFAMILY PROTEIN"/>
    <property type="match status" value="1"/>
</dbReference>
<keyword evidence="1" id="KW-0677">Repeat</keyword>
<dbReference type="PROSITE" id="PS51903">
    <property type="entry name" value="CLP_R"/>
    <property type="match status" value="1"/>
</dbReference>
<evidence type="ECO:0000256" key="1">
    <source>
        <dbReference type="PROSITE-ProRule" id="PRU01251"/>
    </source>
</evidence>
<feature type="non-terminal residue" evidence="3">
    <location>
        <position position="1"/>
    </location>
</feature>
<gene>
    <name evidence="3" type="ORF">PROPJV5_2566</name>
</gene>
<dbReference type="PANTHER" id="PTHR47016">
    <property type="entry name" value="ATP-DEPENDENT CLP PROTEASE ATP-BINDING SUBUNIT CLPT1, CHLOROPLASTIC"/>
    <property type="match status" value="1"/>
</dbReference>
<feature type="non-terminal residue" evidence="3">
    <location>
        <position position="135"/>
    </location>
</feature>
<organism evidence="3 4">
    <name type="scientific">Propionibacterium ruminifibrarum</name>
    <dbReference type="NCBI Taxonomy" id="1962131"/>
    <lineage>
        <taxon>Bacteria</taxon>
        <taxon>Bacillati</taxon>
        <taxon>Actinomycetota</taxon>
        <taxon>Actinomycetes</taxon>
        <taxon>Propionibacteriales</taxon>
        <taxon>Propionibacteriaceae</taxon>
        <taxon>Propionibacterium</taxon>
    </lineage>
</organism>
<dbReference type="Proteomes" id="UP000265962">
    <property type="component" value="Unassembled WGS sequence"/>
</dbReference>
<dbReference type="EMBL" id="OMOH01000028">
    <property type="protein sequence ID" value="SPF69579.1"/>
    <property type="molecule type" value="Genomic_DNA"/>
</dbReference>
<name>A0A375I4D3_9ACTN</name>
<evidence type="ECO:0000313" key="3">
    <source>
        <dbReference type="EMBL" id="SPF69579.1"/>
    </source>
</evidence>
<sequence>ERFTDRARRVIVLAQDEAKMLNHNYIGTEHILLGLIHEGEGVAAKALEQLGISLEAVREQVEEIIGHGQNPPTGHIPFTPRAKKVLELSLREALQMNHSYIGTEHILLGLIREGEGVAAQVLIKLGADLNRVRTT</sequence>
<dbReference type="InterPro" id="IPR036628">
    <property type="entry name" value="Clp_N_dom_sf"/>
</dbReference>
<keyword evidence="4" id="KW-1185">Reference proteome</keyword>
<dbReference type="FunFam" id="1.10.1780.10:FF:000001">
    <property type="entry name" value="ATP-dependent Clp protease ATP-binding subunit"/>
    <property type="match status" value="1"/>
</dbReference>
<evidence type="ECO:0000313" key="4">
    <source>
        <dbReference type="Proteomes" id="UP000265962"/>
    </source>
</evidence>
<evidence type="ECO:0000259" key="2">
    <source>
        <dbReference type="PROSITE" id="PS51903"/>
    </source>
</evidence>
<reference evidence="4" key="1">
    <citation type="submission" date="2018-02" db="EMBL/GenBank/DDBJ databases">
        <authorList>
            <person name="Hornung B."/>
        </authorList>
    </citation>
    <scope>NUCLEOTIDE SEQUENCE [LARGE SCALE GENOMIC DNA]</scope>
</reference>
<accession>A0A375I4D3</accession>
<protein>
    <submittedName>
        <fullName evidence="3">Clp amino terminal domain, pathogenicity island component</fullName>
    </submittedName>
</protein>